<feature type="domain" description="Histidine kinase" evidence="10">
    <location>
        <begin position="333"/>
        <end position="543"/>
    </location>
</feature>
<feature type="transmembrane region" description="Helical" evidence="9">
    <location>
        <begin position="163"/>
        <end position="186"/>
    </location>
</feature>
<dbReference type="PROSITE" id="PS50109">
    <property type="entry name" value="HIS_KIN"/>
    <property type="match status" value="1"/>
</dbReference>
<comment type="catalytic activity">
    <reaction evidence="1">
        <text>ATP + protein L-histidine = ADP + protein N-phospho-L-histidine.</text>
        <dbReference type="EC" id="2.7.13.3"/>
    </reaction>
</comment>
<dbReference type="Pfam" id="PF00512">
    <property type="entry name" value="HisKA"/>
    <property type="match status" value="1"/>
</dbReference>
<dbReference type="SUPFAM" id="SSF55874">
    <property type="entry name" value="ATPase domain of HSP90 chaperone/DNA topoisomerase II/histidine kinase"/>
    <property type="match status" value="1"/>
</dbReference>
<evidence type="ECO:0000259" key="13">
    <source>
        <dbReference type="PROSITE" id="PS50924"/>
    </source>
</evidence>
<feature type="transmembrane region" description="Helical" evidence="9">
    <location>
        <begin position="120"/>
        <end position="140"/>
    </location>
</feature>
<proteinExistence type="predicted"/>
<dbReference type="EMBL" id="BAAADO010000001">
    <property type="protein sequence ID" value="GAA0480515.1"/>
    <property type="molecule type" value="Genomic_DNA"/>
</dbReference>
<evidence type="ECO:0000256" key="2">
    <source>
        <dbReference type="ARBA" id="ARBA00012438"/>
    </source>
</evidence>
<dbReference type="SMART" id="SM00388">
    <property type="entry name" value="HisKA"/>
    <property type="match status" value="1"/>
</dbReference>
<evidence type="ECO:0000256" key="3">
    <source>
        <dbReference type="ARBA" id="ARBA00022553"/>
    </source>
</evidence>
<dbReference type="SUPFAM" id="SSF47384">
    <property type="entry name" value="Homodimeric domain of signal transducing histidine kinase"/>
    <property type="match status" value="1"/>
</dbReference>
<evidence type="ECO:0000256" key="6">
    <source>
        <dbReference type="ARBA" id="ARBA00022777"/>
    </source>
</evidence>
<gene>
    <name evidence="14" type="ORF">GCM10008986_01330</name>
</gene>
<keyword evidence="4" id="KW-0808">Transferase</keyword>
<comment type="caution">
    <text evidence="14">The sequence shown here is derived from an EMBL/GenBank/DDBJ whole genome shotgun (WGS) entry which is preliminary data.</text>
</comment>
<dbReference type="PROSITE" id="PS50113">
    <property type="entry name" value="PAC"/>
    <property type="match status" value="1"/>
</dbReference>
<dbReference type="PRINTS" id="PR00344">
    <property type="entry name" value="BCTRLSENSOR"/>
</dbReference>
<keyword evidence="9" id="KW-1133">Transmembrane helix</keyword>
<dbReference type="InterPro" id="IPR003661">
    <property type="entry name" value="HisK_dim/P_dom"/>
</dbReference>
<evidence type="ECO:0000256" key="7">
    <source>
        <dbReference type="ARBA" id="ARBA00022840"/>
    </source>
</evidence>
<dbReference type="InterPro" id="IPR036890">
    <property type="entry name" value="HATPase_C_sf"/>
</dbReference>
<dbReference type="CDD" id="cd00082">
    <property type="entry name" value="HisKA"/>
    <property type="match status" value="1"/>
</dbReference>
<dbReference type="Gene3D" id="1.10.287.130">
    <property type="match status" value="1"/>
</dbReference>
<feature type="transmembrane region" description="Helical" evidence="9">
    <location>
        <begin position="89"/>
        <end position="108"/>
    </location>
</feature>
<evidence type="ECO:0000256" key="8">
    <source>
        <dbReference type="ARBA" id="ARBA00023012"/>
    </source>
</evidence>
<evidence type="ECO:0000256" key="5">
    <source>
        <dbReference type="ARBA" id="ARBA00022741"/>
    </source>
</evidence>
<keyword evidence="7" id="KW-0067">ATP-binding</keyword>
<keyword evidence="9" id="KW-0472">Membrane</keyword>
<dbReference type="PROSITE" id="PS50112">
    <property type="entry name" value="PAS"/>
    <property type="match status" value="1"/>
</dbReference>
<evidence type="ECO:0000259" key="11">
    <source>
        <dbReference type="PROSITE" id="PS50112"/>
    </source>
</evidence>
<keyword evidence="15" id="KW-1185">Reference proteome</keyword>
<dbReference type="SMART" id="SM00387">
    <property type="entry name" value="HATPase_c"/>
    <property type="match status" value="1"/>
</dbReference>
<dbReference type="InterPro" id="IPR005467">
    <property type="entry name" value="His_kinase_dom"/>
</dbReference>
<evidence type="ECO:0000259" key="12">
    <source>
        <dbReference type="PROSITE" id="PS50113"/>
    </source>
</evidence>
<dbReference type="SUPFAM" id="SSF55785">
    <property type="entry name" value="PYP-like sensor domain (PAS domain)"/>
    <property type="match status" value="1"/>
</dbReference>
<comment type="caution">
    <text evidence="9">Lacks conserved residue(s) required for the propagation of feature annotation.</text>
</comment>
<dbReference type="InterPro" id="IPR000700">
    <property type="entry name" value="PAS-assoc_C"/>
</dbReference>
<evidence type="ECO:0000256" key="1">
    <source>
        <dbReference type="ARBA" id="ARBA00000085"/>
    </source>
</evidence>
<name>A0ABP3KIC7_9BACI</name>
<protein>
    <recommendedName>
        <fullName evidence="2">histidine kinase</fullName>
        <ecNumber evidence="2">2.7.13.3</ecNumber>
    </recommendedName>
</protein>
<keyword evidence="6" id="KW-0418">Kinase</keyword>
<feature type="domain" description="PAS" evidence="11">
    <location>
        <begin position="196"/>
        <end position="253"/>
    </location>
</feature>
<feature type="transmembrane region" description="Helical" evidence="9">
    <location>
        <begin position="30"/>
        <end position="48"/>
    </location>
</feature>
<dbReference type="PANTHER" id="PTHR43065:SF34">
    <property type="entry name" value="SPORULATION KINASE A"/>
    <property type="match status" value="1"/>
</dbReference>
<dbReference type="InterPro" id="IPR035965">
    <property type="entry name" value="PAS-like_dom_sf"/>
</dbReference>
<accession>A0ABP3KIC7</accession>
<dbReference type="InterPro" id="IPR004358">
    <property type="entry name" value="Sig_transdc_His_kin-like_C"/>
</dbReference>
<evidence type="ECO:0000313" key="14">
    <source>
        <dbReference type="EMBL" id="GAA0480515.1"/>
    </source>
</evidence>
<dbReference type="NCBIfam" id="TIGR00229">
    <property type="entry name" value="sensory_box"/>
    <property type="match status" value="1"/>
</dbReference>
<dbReference type="InterPro" id="IPR005330">
    <property type="entry name" value="MHYT_dom"/>
</dbReference>
<evidence type="ECO:0000313" key="15">
    <source>
        <dbReference type="Proteomes" id="UP001500880"/>
    </source>
</evidence>
<dbReference type="PANTHER" id="PTHR43065">
    <property type="entry name" value="SENSOR HISTIDINE KINASE"/>
    <property type="match status" value="1"/>
</dbReference>
<dbReference type="Gene3D" id="3.30.450.20">
    <property type="entry name" value="PAS domain"/>
    <property type="match status" value="1"/>
</dbReference>
<sequence length="545" mass="62481">MGIGIWVMNVLVTFTINTVDLSDYNIPLEILSVLLGIIFIGIAFYNLVARPYRTSRLYTSSFFLTLAVFCFHVLGVYSMNYTMSFDPEILFVSLAMIFISFLFSLWILFSKKYSYTRRGWLRPVSTLIITLAIVEGYFLLSRASSFYNPEHNSNDGGQLEGSFVFYIVIFMSVLILTGLIVTSSLVSKRLASSYTNLQDFKFALDQSSIVAMTDRRGRIIYANDKFCEISKYSRDELIGQDHRILNSGYHPKSFFKDLWKTIGTGHVWKGEICNRAKDGSFYWVNTTIVPFLDDDHKPYQYIAIRTDITERKRTEEYLHRQDKLAAVGQLAAGVAHEIRNPLTSMQGYAEFLTLDEKDEQRKEFLEIILDEINRVDNILEDFMVLARPKDLTMEVGNMVLTVQNVLTLLDYDARQQNVSVSFENEQDSMQVVMDENRMKQVFLNLVKNAIEAMPEGGDLNINMDYVLEEEQRWVHIKIADSGMGISEKNLKRISDPFYTTKENGNGLGLMISYKIVENHKGKIHIDSAVGEGTTFHVYLPAAERK</sequence>
<keyword evidence="8" id="KW-0902">Two-component regulatory system</keyword>
<dbReference type="CDD" id="cd00130">
    <property type="entry name" value="PAS"/>
    <property type="match status" value="1"/>
</dbReference>
<dbReference type="EC" id="2.7.13.3" evidence="2"/>
<dbReference type="InterPro" id="IPR000014">
    <property type="entry name" value="PAS"/>
</dbReference>
<dbReference type="Gene3D" id="3.30.565.10">
    <property type="entry name" value="Histidine kinase-like ATPase, C-terminal domain"/>
    <property type="match status" value="1"/>
</dbReference>
<feature type="domain" description="PAC" evidence="12">
    <location>
        <begin position="266"/>
        <end position="320"/>
    </location>
</feature>
<evidence type="ECO:0000259" key="10">
    <source>
        <dbReference type="PROSITE" id="PS50109"/>
    </source>
</evidence>
<feature type="transmembrane region" description="Helical" evidence="9">
    <location>
        <begin position="57"/>
        <end position="77"/>
    </location>
</feature>
<dbReference type="InterPro" id="IPR001610">
    <property type="entry name" value="PAC"/>
</dbReference>
<dbReference type="SMART" id="SM00091">
    <property type="entry name" value="PAS"/>
    <property type="match status" value="1"/>
</dbReference>
<dbReference type="PROSITE" id="PS50924">
    <property type="entry name" value="MHYT"/>
    <property type="match status" value="1"/>
</dbReference>
<organism evidence="14 15">
    <name type="scientific">Salinibacillus aidingensis</name>
    <dbReference type="NCBI Taxonomy" id="237684"/>
    <lineage>
        <taxon>Bacteria</taxon>
        <taxon>Bacillati</taxon>
        <taxon>Bacillota</taxon>
        <taxon>Bacilli</taxon>
        <taxon>Bacillales</taxon>
        <taxon>Bacillaceae</taxon>
        <taxon>Salinibacillus</taxon>
    </lineage>
</organism>
<dbReference type="InterPro" id="IPR003594">
    <property type="entry name" value="HATPase_dom"/>
</dbReference>
<dbReference type="Pfam" id="PF02518">
    <property type="entry name" value="HATPase_c"/>
    <property type="match status" value="1"/>
</dbReference>
<dbReference type="InterPro" id="IPR036097">
    <property type="entry name" value="HisK_dim/P_sf"/>
</dbReference>
<dbReference type="Pfam" id="PF13426">
    <property type="entry name" value="PAS_9"/>
    <property type="match status" value="1"/>
</dbReference>
<feature type="domain" description="MHYT" evidence="13">
    <location>
        <begin position="1"/>
        <end position="147"/>
    </location>
</feature>
<evidence type="ECO:0000256" key="4">
    <source>
        <dbReference type="ARBA" id="ARBA00022679"/>
    </source>
</evidence>
<evidence type="ECO:0000256" key="9">
    <source>
        <dbReference type="PROSITE-ProRule" id="PRU00244"/>
    </source>
</evidence>
<keyword evidence="3" id="KW-0597">Phosphoprotein</keyword>
<dbReference type="Proteomes" id="UP001500880">
    <property type="component" value="Unassembled WGS sequence"/>
</dbReference>
<keyword evidence="9" id="KW-0812">Transmembrane</keyword>
<keyword evidence="5" id="KW-0547">Nucleotide-binding</keyword>
<reference evidence="15" key="1">
    <citation type="journal article" date="2019" name="Int. J. Syst. Evol. Microbiol.">
        <title>The Global Catalogue of Microorganisms (GCM) 10K type strain sequencing project: providing services to taxonomists for standard genome sequencing and annotation.</title>
        <authorList>
            <consortium name="The Broad Institute Genomics Platform"/>
            <consortium name="The Broad Institute Genome Sequencing Center for Infectious Disease"/>
            <person name="Wu L."/>
            <person name="Ma J."/>
        </authorList>
    </citation>
    <scope>NUCLEOTIDE SEQUENCE [LARGE SCALE GENOMIC DNA]</scope>
    <source>
        <strain evidence="15">JCM 12389</strain>
    </source>
</reference>
<dbReference type="SMART" id="SM00086">
    <property type="entry name" value="PAC"/>
    <property type="match status" value="1"/>
</dbReference>